<accession>A0A5C6W656</accession>
<dbReference type="EMBL" id="VOQF01000001">
    <property type="protein sequence ID" value="TXC92884.1"/>
    <property type="molecule type" value="Genomic_DNA"/>
</dbReference>
<comment type="caution">
    <text evidence="1">The sequence shown here is derived from an EMBL/GenBank/DDBJ whole genome shotgun (WGS) entry which is preliminary data.</text>
</comment>
<keyword evidence="2" id="KW-1185">Reference proteome</keyword>
<dbReference type="Gene3D" id="2.40.160.20">
    <property type="match status" value="1"/>
</dbReference>
<gene>
    <name evidence="1" type="ORF">FS935_01440</name>
</gene>
<name>A0A5C6W656_9BACI</name>
<evidence type="ECO:0000313" key="2">
    <source>
        <dbReference type="Proteomes" id="UP000321363"/>
    </source>
</evidence>
<evidence type="ECO:0000313" key="1">
    <source>
        <dbReference type="EMBL" id="TXC92884.1"/>
    </source>
</evidence>
<sequence>MEFEEIFTVHVQINNTIKLTNNDGDSVIMISFKGHVSGEYFTGEILDGGVDTQIIGRFGDRHTLSARYMLEGKDYRGEQCSIYIENNGHVNNKLKHTLFRSYPKVITNSKSLAFLNDDILIAEGLPTESGLDIKIYRLMN</sequence>
<protein>
    <submittedName>
        <fullName evidence="1">DUF3237 family protein</fullName>
    </submittedName>
</protein>
<dbReference type="OrthoDB" id="2003249at2"/>
<dbReference type="Pfam" id="PF11578">
    <property type="entry name" value="DUF3237"/>
    <property type="match status" value="1"/>
</dbReference>
<dbReference type="Proteomes" id="UP000321363">
    <property type="component" value="Unassembled WGS sequence"/>
</dbReference>
<reference evidence="1 2" key="1">
    <citation type="journal article" date="2005" name="Int. J. Syst. Evol. Microbiol.">
        <title>Bacillus litoralis sp. nov., isolated from a tidal flat of the Yellow Sea in Korea.</title>
        <authorList>
            <person name="Yoon J.H."/>
            <person name="Oh T.K."/>
        </authorList>
    </citation>
    <scope>NUCLEOTIDE SEQUENCE [LARGE SCALE GENOMIC DNA]</scope>
    <source>
        <strain evidence="1 2">SW-211</strain>
    </source>
</reference>
<dbReference type="AlphaFoldDB" id="A0A5C6W656"/>
<organism evidence="1 2">
    <name type="scientific">Metabacillus litoralis</name>
    <dbReference type="NCBI Taxonomy" id="152268"/>
    <lineage>
        <taxon>Bacteria</taxon>
        <taxon>Bacillati</taxon>
        <taxon>Bacillota</taxon>
        <taxon>Bacilli</taxon>
        <taxon>Bacillales</taxon>
        <taxon>Bacillaceae</taxon>
        <taxon>Metabacillus</taxon>
    </lineage>
</organism>
<dbReference type="RefSeq" id="WP_146945746.1">
    <property type="nucleotide sequence ID" value="NZ_VOQF01000001.1"/>
</dbReference>
<proteinExistence type="predicted"/>